<feature type="region of interest" description="Disordered" evidence="5">
    <location>
        <begin position="961"/>
        <end position="1002"/>
    </location>
</feature>
<evidence type="ECO:0008006" key="9">
    <source>
        <dbReference type="Google" id="ProtNLM"/>
    </source>
</evidence>
<dbReference type="GO" id="GO:0006355">
    <property type="term" value="P:regulation of DNA-templated transcription"/>
    <property type="evidence" value="ECO:0007669"/>
    <property type="project" value="InterPro"/>
</dbReference>
<evidence type="ECO:0000259" key="6">
    <source>
        <dbReference type="PROSITE" id="PS51011"/>
    </source>
</evidence>
<feature type="compositionally biased region" description="Basic and acidic residues" evidence="5">
    <location>
        <begin position="684"/>
        <end position="697"/>
    </location>
</feature>
<accession>A0A1B6H376</accession>
<sequence>MAKILNKDPALYQKERDTFIQELQHFHETRGTPSRKTPKINGQEIDLYLLYHLVTTRGGWLKVNSRNEWDTVLENFRVPKNCVNSSVALKQIYLRYLDRYEKVHYLGEVGERANDDDEDNRHRRWSARALHSVPLTYNYSQHIVNESSRDYNCLSTDLYKPSEYDRLALSLASPLPNEQDFAINVCTLLSNEGKHTLRIDRHPRLLTFLLAHAAVYNHGSTRDLFVESYSRVRGHSTTHFWPDVLENLELRPLMDESRFVRRLEPDDDDVMQKREVEVAGDGEVVECGSGERAGLKFEPEDLELFCLGRTLGTQDYIGQRVLQIATILRNLTFVEENVPVMAQNSTFLRFVLLCCGSKWNSLHQMGFDMLSNISSEVLLREPYMNYIFNVVNKGLESQDRFIVLSCVETLNKLGQNERNEEVLLRCLEDKVYERICSFLSLHDIMLLVHTLECLYSLSSLGERSCNSIVRVHGALDTIVSLITVEAQSYGPRACILMRVVETVSGGGMVGHTSQPTTSQPTTAPPSTITATMPALPLPTPAVARPVAATPTPTTPHRVIVAPTPNPQQATQQVAQENEQFALAWLRATFEQNSGSRIEQGELYKQYINSCAKIGRRGVIAPLHFPRCVRSVFGSNIGPKAGPAGDTLQYYEGIQVRGKPSPAPTPPPPPASPILKAQLSAPTPTKKETKSKSCDVSHPHLSQALQGGSSPPPATPPAGGGEVVGGSSSLIKSLLASKVCEMATMGSATTEQVTQRQQQQRLLQAQQVTPKPVTNLTQASPTIVTTTTAPSIVSLVNSTKVVKVQPVRPNGVRSTFQAIEISIDGKIINDNSESNDSSVTTSSGPPPPPLAPLSGANLRKPTIKVDMDDSDSTGNNSLASFKDNCSATGGEEGENSLTSFEGILFNGVPNSLDVDDTTSKDSTPKSLMLADLLEKNVKTEKEPPVLNGAIRISDKGLELIQGPEKEKSLKRPPSQENGCDTEAKRPHINGDASPEESVDEGEGVVASSTAANLYAALAADCVDDDTDCIEEPPQPLIVTAAPAPRQILVTAGGQILNQRVAVMGQHYVVAQPQTALVQGQTQTVLVAQTAQQQGTGAKTIIILQPQSVASTPAPPPPAPTPPPPTPQKVIVQRLQSPPPLPAPTPPPPINTNPTPPPSPKPATPTPTPTTQGHFLCEWRGCMRNFKSANEV</sequence>
<proteinExistence type="predicted"/>
<dbReference type="Gene3D" id="1.10.10.10">
    <property type="entry name" value="Winged helix-like DNA-binding domain superfamily/Winged helix DNA-binding domain"/>
    <property type="match status" value="1"/>
</dbReference>
<keyword evidence="1" id="KW-0156">Chromatin regulator</keyword>
<dbReference type="Pfam" id="PF02257">
    <property type="entry name" value="RFX_DNA_binding"/>
    <property type="match status" value="1"/>
</dbReference>
<dbReference type="PROSITE" id="PS51526">
    <property type="entry name" value="RFX_DBD"/>
    <property type="match status" value="1"/>
</dbReference>
<feature type="domain" description="ARID" evidence="6">
    <location>
        <begin position="13"/>
        <end position="105"/>
    </location>
</feature>
<dbReference type="SMART" id="SM01014">
    <property type="entry name" value="ARID"/>
    <property type="match status" value="1"/>
</dbReference>
<dbReference type="InterPro" id="IPR011989">
    <property type="entry name" value="ARM-like"/>
</dbReference>
<evidence type="ECO:0000256" key="4">
    <source>
        <dbReference type="ARBA" id="ARBA00023242"/>
    </source>
</evidence>
<dbReference type="SMART" id="SM00501">
    <property type="entry name" value="BRIGHT"/>
    <property type="match status" value="1"/>
</dbReference>
<keyword evidence="2" id="KW-0805">Transcription regulation</keyword>
<organism evidence="8">
    <name type="scientific">Cuerna arida</name>
    <dbReference type="NCBI Taxonomy" id="1464854"/>
    <lineage>
        <taxon>Eukaryota</taxon>
        <taxon>Metazoa</taxon>
        <taxon>Ecdysozoa</taxon>
        <taxon>Arthropoda</taxon>
        <taxon>Hexapoda</taxon>
        <taxon>Insecta</taxon>
        <taxon>Pterygota</taxon>
        <taxon>Neoptera</taxon>
        <taxon>Paraneoptera</taxon>
        <taxon>Hemiptera</taxon>
        <taxon>Auchenorrhyncha</taxon>
        <taxon>Membracoidea</taxon>
        <taxon>Cicadellidae</taxon>
        <taxon>Cicadellinae</taxon>
        <taxon>Proconiini</taxon>
        <taxon>Cuerna</taxon>
    </lineage>
</organism>
<keyword evidence="4" id="KW-0539">Nucleus</keyword>
<feature type="compositionally biased region" description="Pro residues" evidence="5">
    <location>
        <begin position="660"/>
        <end position="671"/>
    </location>
</feature>
<feature type="domain" description="RFX-type winged-helix" evidence="7">
    <location>
        <begin position="581"/>
        <end position="657"/>
    </location>
</feature>
<dbReference type="PANTHER" id="PTHR22970:SF14">
    <property type="entry name" value="AT-RICH INTERACTIVE DOMAIN-CONTAINING PROTEIN 2"/>
    <property type="match status" value="1"/>
</dbReference>
<gene>
    <name evidence="8" type="ORF">g.14555</name>
</gene>
<evidence type="ECO:0000256" key="3">
    <source>
        <dbReference type="ARBA" id="ARBA00023163"/>
    </source>
</evidence>
<dbReference type="InterPro" id="IPR036390">
    <property type="entry name" value="WH_DNA-bd_sf"/>
</dbReference>
<dbReference type="InterPro" id="IPR003150">
    <property type="entry name" value="DNA-bd_RFX"/>
</dbReference>
<feature type="region of interest" description="Disordered" evidence="5">
    <location>
        <begin position="655"/>
        <end position="725"/>
    </location>
</feature>
<reference evidence="8" key="1">
    <citation type="submission" date="2015-11" db="EMBL/GenBank/DDBJ databases">
        <title>De novo transcriptome assembly of four potential Pierce s Disease insect vectors from Arizona vineyards.</title>
        <authorList>
            <person name="Tassone E.E."/>
        </authorList>
    </citation>
    <scope>NUCLEOTIDE SEQUENCE</scope>
</reference>
<dbReference type="SUPFAM" id="SSF46785">
    <property type="entry name" value="Winged helix' DNA-binding domain"/>
    <property type="match status" value="1"/>
</dbReference>
<feature type="compositionally biased region" description="Acidic residues" evidence="5">
    <location>
        <begin position="992"/>
        <end position="1001"/>
    </location>
</feature>
<dbReference type="Gene3D" id="1.10.150.60">
    <property type="entry name" value="ARID DNA-binding domain"/>
    <property type="match status" value="1"/>
</dbReference>
<dbReference type="InterPro" id="IPR052406">
    <property type="entry name" value="Chromatin_Remodeling_Comp"/>
</dbReference>
<dbReference type="InterPro" id="IPR036431">
    <property type="entry name" value="ARID_dom_sf"/>
</dbReference>
<dbReference type="InterPro" id="IPR001606">
    <property type="entry name" value="ARID_dom"/>
</dbReference>
<dbReference type="GO" id="GO:0003677">
    <property type="term" value="F:DNA binding"/>
    <property type="evidence" value="ECO:0007669"/>
    <property type="project" value="InterPro"/>
</dbReference>
<evidence type="ECO:0000256" key="1">
    <source>
        <dbReference type="ARBA" id="ARBA00022853"/>
    </source>
</evidence>
<dbReference type="GO" id="GO:0006325">
    <property type="term" value="P:chromatin organization"/>
    <property type="evidence" value="ECO:0007669"/>
    <property type="project" value="UniProtKB-KW"/>
</dbReference>
<evidence type="ECO:0000313" key="8">
    <source>
        <dbReference type="EMBL" id="JAS69139.1"/>
    </source>
</evidence>
<name>A0A1B6H376_9HEMI</name>
<feature type="region of interest" description="Disordered" evidence="5">
    <location>
        <begin position="827"/>
        <end position="893"/>
    </location>
</feature>
<evidence type="ECO:0000256" key="2">
    <source>
        <dbReference type="ARBA" id="ARBA00023015"/>
    </source>
</evidence>
<dbReference type="PANTHER" id="PTHR22970">
    <property type="entry name" value="AT-RICH INTERACTIVE DOMAIN-CONTAINING PROTEIN 2"/>
    <property type="match status" value="1"/>
</dbReference>
<feature type="region of interest" description="Disordered" evidence="5">
    <location>
        <begin position="1107"/>
        <end position="1173"/>
    </location>
</feature>
<dbReference type="PROSITE" id="PS51011">
    <property type="entry name" value="ARID"/>
    <property type="match status" value="1"/>
</dbReference>
<protein>
    <recommendedName>
        <fullName evidence="9">ARID domain-containing protein</fullName>
    </recommendedName>
</protein>
<dbReference type="AlphaFoldDB" id="A0A1B6H376"/>
<feature type="compositionally biased region" description="Pro residues" evidence="5">
    <location>
        <begin position="1135"/>
        <end position="1166"/>
    </location>
</feature>
<evidence type="ECO:0000256" key="5">
    <source>
        <dbReference type="SAM" id="MobiDB-lite"/>
    </source>
</evidence>
<dbReference type="InterPro" id="IPR016024">
    <property type="entry name" value="ARM-type_fold"/>
</dbReference>
<dbReference type="Gene3D" id="1.25.10.10">
    <property type="entry name" value="Leucine-rich Repeat Variant"/>
    <property type="match status" value="1"/>
</dbReference>
<feature type="compositionally biased region" description="Low complexity" evidence="5">
    <location>
        <begin position="828"/>
        <end position="842"/>
    </location>
</feature>
<dbReference type="SUPFAM" id="SSF48371">
    <property type="entry name" value="ARM repeat"/>
    <property type="match status" value="1"/>
</dbReference>
<feature type="compositionally biased region" description="Polar residues" evidence="5">
    <location>
        <begin position="871"/>
        <end position="886"/>
    </location>
</feature>
<dbReference type="EMBL" id="GECZ01000630">
    <property type="protein sequence ID" value="JAS69139.1"/>
    <property type="molecule type" value="Transcribed_RNA"/>
</dbReference>
<dbReference type="Pfam" id="PF01388">
    <property type="entry name" value="ARID"/>
    <property type="match status" value="1"/>
</dbReference>
<dbReference type="SUPFAM" id="SSF46774">
    <property type="entry name" value="ARID-like"/>
    <property type="match status" value="1"/>
</dbReference>
<keyword evidence="3" id="KW-0804">Transcription</keyword>
<dbReference type="InterPro" id="IPR036388">
    <property type="entry name" value="WH-like_DNA-bd_sf"/>
</dbReference>
<feature type="non-terminal residue" evidence="8">
    <location>
        <position position="1190"/>
    </location>
</feature>
<feature type="compositionally biased region" description="Pro residues" evidence="5">
    <location>
        <begin position="1111"/>
        <end position="1125"/>
    </location>
</feature>
<evidence type="ECO:0000259" key="7">
    <source>
        <dbReference type="PROSITE" id="PS51526"/>
    </source>
</evidence>